<keyword evidence="4" id="KW-1185">Reference proteome</keyword>
<proteinExistence type="predicted"/>
<dbReference type="Gene3D" id="3.40.10.10">
    <property type="entry name" value="DNA Methylphosphotriester Repair Domain"/>
    <property type="match status" value="1"/>
</dbReference>
<name>A0ABX1RUW0_9FLAO</name>
<reference evidence="3 4" key="1">
    <citation type="submission" date="2020-04" db="EMBL/GenBank/DDBJ databases">
        <title>A Flavivirga sp. nov.</title>
        <authorList>
            <person name="Sun X."/>
        </authorList>
    </citation>
    <scope>NUCLEOTIDE SEQUENCE [LARGE SCALE GENOMIC DNA]</scope>
    <source>
        <strain evidence="3 4">Y03</strain>
    </source>
</reference>
<dbReference type="InterPro" id="IPR004026">
    <property type="entry name" value="Ada_DNA_repair_Zn-bd"/>
</dbReference>
<gene>
    <name evidence="3" type="ORF">HHX25_03540</name>
</gene>
<accession>A0ABX1RUW0</accession>
<organism evidence="3 4">
    <name type="scientific">Flavivirga algicola</name>
    <dbReference type="NCBI Taxonomy" id="2729136"/>
    <lineage>
        <taxon>Bacteria</taxon>
        <taxon>Pseudomonadati</taxon>
        <taxon>Bacteroidota</taxon>
        <taxon>Flavobacteriia</taxon>
        <taxon>Flavobacteriales</taxon>
        <taxon>Flavobacteriaceae</taxon>
        <taxon>Flavivirga</taxon>
    </lineage>
</organism>
<dbReference type="InterPro" id="IPR035451">
    <property type="entry name" value="Ada-like_dom_sf"/>
</dbReference>
<sequence length="81" mass="9616">MIKHIDISDTDLRLKIKAKQILFGGHNNLKIYGYLNCKSGKRMKRKNRIFFSTEKEALKNNFRPCGHCMRVAYKKWKDEVV</sequence>
<comment type="caution">
    <text evidence="3">The sequence shown here is derived from an EMBL/GenBank/DDBJ whole genome shotgun (WGS) entry which is preliminary data.</text>
</comment>
<evidence type="ECO:0000313" key="3">
    <source>
        <dbReference type="EMBL" id="NMH86563.1"/>
    </source>
</evidence>
<evidence type="ECO:0000313" key="4">
    <source>
        <dbReference type="Proteomes" id="UP000746690"/>
    </source>
</evidence>
<evidence type="ECO:0000256" key="1">
    <source>
        <dbReference type="ARBA" id="ARBA00023159"/>
    </source>
</evidence>
<dbReference type="RefSeq" id="WP_169670211.1">
    <property type="nucleotide sequence ID" value="NZ_JABBHF010000002.1"/>
</dbReference>
<evidence type="ECO:0000259" key="2">
    <source>
        <dbReference type="Pfam" id="PF02805"/>
    </source>
</evidence>
<dbReference type="SUPFAM" id="SSF57884">
    <property type="entry name" value="Ada DNA repair protein, N-terminal domain (N-Ada 10)"/>
    <property type="match status" value="1"/>
</dbReference>
<protein>
    <submittedName>
        <fullName evidence="3">Metal-binding protein</fullName>
    </submittedName>
</protein>
<dbReference type="Pfam" id="PF02805">
    <property type="entry name" value="Ada_Zn_binding"/>
    <property type="match status" value="1"/>
</dbReference>
<keyword evidence="1" id="KW-0010">Activator</keyword>
<dbReference type="Proteomes" id="UP000746690">
    <property type="component" value="Unassembled WGS sequence"/>
</dbReference>
<feature type="domain" description="Ada DNA repair metal-binding" evidence="2">
    <location>
        <begin position="18"/>
        <end position="68"/>
    </location>
</feature>
<dbReference type="EMBL" id="JABBHF010000002">
    <property type="protein sequence ID" value="NMH86563.1"/>
    <property type="molecule type" value="Genomic_DNA"/>
</dbReference>